<gene>
    <name evidence="3" type="ORF">Fmac_001106</name>
</gene>
<protein>
    <recommendedName>
        <fullName evidence="2">DCD domain-containing protein</fullName>
    </recommendedName>
</protein>
<proteinExistence type="predicted"/>
<dbReference type="PROSITE" id="PS51222">
    <property type="entry name" value="DCD"/>
    <property type="match status" value="1"/>
</dbReference>
<keyword evidence="4" id="KW-1185">Reference proteome</keyword>
<accession>A0ABD1NG88</accession>
<evidence type="ECO:0000313" key="3">
    <source>
        <dbReference type="EMBL" id="KAL2347106.1"/>
    </source>
</evidence>
<feature type="compositionally biased region" description="Polar residues" evidence="1">
    <location>
        <begin position="302"/>
        <end position="323"/>
    </location>
</feature>
<dbReference type="AlphaFoldDB" id="A0ABD1NG88"/>
<reference evidence="3 4" key="1">
    <citation type="submission" date="2024-08" db="EMBL/GenBank/DDBJ databases">
        <title>Insights into the chromosomal genome structure of Flemingia macrophylla.</title>
        <authorList>
            <person name="Ding Y."/>
            <person name="Zhao Y."/>
            <person name="Bi W."/>
            <person name="Wu M."/>
            <person name="Zhao G."/>
            <person name="Gong Y."/>
            <person name="Li W."/>
            <person name="Zhang P."/>
        </authorList>
    </citation>
    <scope>NUCLEOTIDE SEQUENCE [LARGE SCALE GENOMIC DNA]</scope>
    <source>
        <strain evidence="3">DYQJB</strain>
        <tissue evidence="3">Leaf</tissue>
    </source>
</reference>
<organism evidence="3 4">
    <name type="scientific">Flemingia macrophylla</name>
    <dbReference type="NCBI Taxonomy" id="520843"/>
    <lineage>
        <taxon>Eukaryota</taxon>
        <taxon>Viridiplantae</taxon>
        <taxon>Streptophyta</taxon>
        <taxon>Embryophyta</taxon>
        <taxon>Tracheophyta</taxon>
        <taxon>Spermatophyta</taxon>
        <taxon>Magnoliopsida</taxon>
        <taxon>eudicotyledons</taxon>
        <taxon>Gunneridae</taxon>
        <taxon>Pentapetalae</taxon>
        <taxon>rosids</taxon>
        <taxon>fabids</taxon>
        <taxon>Fabales</taxon>
        <taxon>Fabaceae</taxon>
        <taxon>Papilionoideae</taxon>
        <taxon>50 kb inversion clade</taxon>
        <taxon>NPAAA clade</taxon>
        <taxon>indigoferoid/millettioid clade</taxon>
        <taxon>Phaseoleae</taxon>
        <taxon>Flemingia</taxon>
    </lineage>
</organism>
<evidence type="ECO:0000313" key="4">
    <source>
        <dbReference type="Proteomes" id="UP001603857"/>
    </source>
</evidence>
<dbReference type="Pfam" id="PF10539">
    <property type="entry name" value="Dev_Cell_Death"/>
    <property type="match status" value="1"/>
</dbReference>
<sequence>MILSSFSAWEFGAIELVMGDLPMKAPIDSMEAIEEYVDIQEKLSGFIFMCNRITKPECYRYQVFGLPAGRMGVVEKINPGTYLFLFDTDVKLLYGVYMATSTGKLKIEPLAFGQKFPAQVGSLLELFRPLHALPTTPTQSFVKKPMNNLYHQISGPPISEDGFLETAACASANPVHNVTLYSAAEHTVSSQALRNQFYSLEVTHAPGMGSNHTRPLPDPQYSHQPILNPQPEFHPSLVNKGSGRAQSFQDSQHAHHSIIHQQPEFHSSSMNVGNNHIQSLQYPQYSDQSIPNPSHDFHTPVANVSTNHTRPLSDPQYSHQHILNPQAGFHPSQDSGHAQSFQDSQYAHHNIIHQQPEFHSSSMTVVANVSSIHPQLSQGSHYIHQNIPNLQPDTCSTMVNTGKSYAQLLPDPNHTHQNAQNSQPDFNSSLVNMVHTNALSSLYCHVHQEVASSTYPLQGSGAIQGVMSSGHHDQTGVE</sequence>
<dbReference type="SMART" id="SM00767">
    <property type="entry name" value="DCD"/>
    <property type="match status" value="1"/>
</dbReference>
<evidence type="ECO:0000259" key="2">
    <source>
        <dbReference type="PROSITE" id="PS51222"/>
    </source>
</evidence>
<dbReference type="PANTHER" id="PTHR46444:SF7">
    <property type="entry name" value="DCD (DEVELOPMENT AND CELL DEATH) DOMAIN PROTEIN"/>
    <property type="match status" value="1"/>
</dbReference>
<feature type="domain" description="DCD" evidence="2">
    <location>
        <begin position="41"/>
        <end position="167"/>
    </location>
</feature>
<dbReference type="PANTHER" id="PTHR46444">
    <property type="entry name" value="DCD (DEVELOPMENT AND CELL DEATH) DOMAIN PROTEIN-RELATED"/>
    <property type="match status" value="1"/>
</dbReference>
<name>A0ABD1NG88_9FABA</name>
<dbReference type="InterPro" id="IPR013989">
    <property type="entry name" value="Dev_and_cell_death_domain"/>
</dbReference>
<feature type="region of interest" description="Disordered" evidence="1">
    <location>
        <begin position="290"/>
        <end position="339"/>
    </location>
</feature>
<comment type="caution">
    <text evidence="3">The sequence shown here is derived from an EMBL/GenBank/DDBJ whole genome shotgun (WGS) entry which is preliminary data.</text>
</comment>
<dbReference type="EMBL" id="JBGMDY010000001">
    <property type="protein sequence ID" value="KAL2347106.1"/>
    <property type="molecule type" value="Genomic_DNA"/>
</dbReference>
<dbReference type="Proteomes" id="UP001603857">
    <property type="component" value="Unassembled WGS sequence"/>
</dbReference>
<evidence type="ECO:0000256" key="1">
    <source>
        <dbReference type="SAM" id="MobiDB-lite"/>
    </source>
</evidence>